<sequence>MQNVGPHPALRATFSRTREKHSALLGSWTKTALSRTPKKHDGLLGTWTKATFSRTREKHSSLLGTWTKATFSRTREKHGALLGSWTKASFSRTREKVPEGRMRGLSIRALPTANHHRLAWTFATSDAHQSIA</sequence>
<accession>A0A2S7CBE9</accession>
<comment type="caution">
    <text evidence="1">The sequence shown here is derived from an EMBL/GenBank/DDBJ whole genome shotgun (WGS) entry which is preliminary data.</text>
</comment>
<dbReference type="EMBL" id="MDEE01000001">
    <property type="protein sequence ID" value="PPU58909.1"/>
    <property type="molecule type" value="Genomic_DNA"/>
</dbReference>
<evidence type="ECO:0000313" key="1">
    <source>
        <dbReference type="EMBL" id="PPU58909.1"/>
    </source>
</evidence>
<protein>
    <submittedName>
        <fullName evidence="1">Uncharacterized protein</fullName>
    </submittedName>
</protein>
<dbReference type="AlphaFoldDB" id="A0A2S7CBE9"/>
<proteinExistence type="predicted"/>
<name>A0A2S7CBE9_9XANT</name>
<evidence type="ECO:0000313" key="2">
    <source>
        <dbReference type="Proteomes" id="UP000238908"/>
    </source>
</evidence>
<gene>
    <name evidence="1" type="ORF">XdyCFBP7245_00205</name>
</gene>
<organism evidence="1 2">
    <name type="scientific">Xanthomonas dyei</name>
    <dbReference type="NCBI Taxonomy" id="743699"/>
    <lineage>
        <taxon>Bacteria</taxon>
        <taxon>Pseudomonadati</taxon>
        <taxon>Pseudomonadota</taxon>
        <taxon>Gammaproteobacteria</taxon>
        <taxon>Lysobacterales</taxon>
        <taxon>Lysobacteraceae</taxon>
        <taxon>Xanthomonas</taxon>
    </lineage>
</organism>
<dbReference type="Proteomes" id="UP000238908">
    <property type="component" value="Unassembled WGS sequence"/>
</dbReference>
<reference evidence="1 2" key="1">
    <citation type="submission" date="2016-08" db="EMBL/GenBank/DDBJ databases">
        <authorList>
            <person name="Seilhamer J.J."/>
        </authorList>
    </citation>
    <scope>NUCLEOTIDE SEQUENCE [LARGE SCALE GENOMIC DNA]</scope>
    <source>
        <strain evidence="1 2">CFBP7245</strain>
    </source>
</reference>